<dbReference type="Proteomes" id="UP001189429">
    <property type="component" value="Unassembled WGS sequence"/>
</dbReference>
<protein>
    <submittedName>
        <fullName evidence="1">Uncharacterized protein</fullName>
    </submittedName>
</protein>
<evidence type="ECO:0000313" key="1">
    <source>
        <dbReference type="EMBL" id="CAK0902583.1"/>
    </source>
</evidence>
<evidence type="ECO:0000313" key="2">
    <source>
        <dbReference type="Proteomes" id="UP001189429"/>
    </source>
</evidence>
<dbReference type="InterPro" id="IPR038765">
    <property type="entry name" value="Papain-like_cys_pep_sf"/>
</dbReference>
<proteinExistence type="predicted"/>
<keyword evidence="2" id="KW-1185">Reference proteome</keyword>
<comment type="caution">
    <text evidence="1">The sequence shown here is derived from an EMBL/GenBank/DDBJ whole genome shotgun (WGS) entry which is preliminary data.</text>
</comment>
<accession>A0ABN9XVU4</accession>
<gene>
    <name evidence="1" type="ORF">PCOR1329_LOCUS79161</name>
</gene>
<reference evidence="1" key="1">
    <citation type="submission" date="2023-10" db="EMBL/GenBank/DDBJ databases">
        <authorList>
            <person name="Chen Y."/>
            <person name="Shah S."/>
            <person name="Dougan E. K."/>
            <person name="Thang M."/>
            <person name="Chan C."/>
        </authorList>
    </citation>
    <scope>NUCLEOTIDE SEQUENCE [LARGE SCALE GENOMIC DNA]</scope>
</reference>
<dbReference type="SUPFAM" id="SSF54001">
    <property type="entry name" value="Cysteine proteinases"/>
    <property type="match status" value="1"/>
</dbReference>
<sequence>MLRSIADQQGLLGVVVFGSSVRPGGVDQGRLGDGYFLSALASVAHACPKCIMSMFIQRQHETNGVNSKWLLDGVEMEVSVDHLVPAKYATPLLRTGIERRLLANHPGEDLA</sequence>
<dbReference type="EMBL" id="CAUYUJ010021092">
    <property type="protein sequence ID" value="CAK0902583.1"/>
    <property type="molecule type" value="Genomic_DNA"/>
</dbReference>
<name>A0ABN9XVU4_9DINO</name>
<organism evidence="1 2">
    <name type="scientific">Prorocentrum cordatum</name>
    <dbReference type="NCBI Taxonomy" id="2364126"/>
    <lineage>
        <taxon>Eukaryota</taxon>
        <taxon>Sar</taxon>
        <taxon>Alveolata</taxon>
        <taxon>Dinophyceae</taxon>
        <taxon>Prorocentrales</taxon>
        <taxon>Prorocentraceae</taxon>
        <taxon>Prorocentrum</taxon>
    </lineage>
</organism>